<protein>
    <recommendedName>
        <fullName evidence="3">SAM-dependent methyltransferase</fullName>
    </recommendedName>
</protein>
<evidence type="ECO:0008006" key="3">
    <source>
        <dbReference type="Google" id="ProtNLM"/>
    </source>
</evidence>
<proteinExistence type="predicted"/>
<name>A0A5N8WKP8_9ACTN</name>
<comment type="caution">
    <text evidence="1">The sequence shown here is derived from an EMBL/GenBank/DDBJ whole genome shotgun (WGS) entry which is preliminary data.</text>
</comment>
<dbReference type="Proteomes" id="UP000373149">
    <property type="component" value="Unassembled WGS sequence"/>
</dbReference>
<organism evidence="1 2">
    <name type="scientific">Streptomyces acidicola</name>
    <dbReference type="NCBI Taxonomy" id="2596892"/>
    <lineage>
        <taxon>Bacteria</taxon>
        <taxon>Bacillati</taxon>
        <taxon>Actinomycetota</taxon>
        <taxon>Actinomycetes</taxon>
        <taxon>Kitasatosporales</taxon>
        <taxon>Streptomycetaceae</taxon>
        <taxon>Streptomyces</taxon>
    </lineage>
</organism>
<evidence type="ECO:0000313" key="2">
    <source>
        <dbReference type="Proteomes" id="UP000373149"/>
    </source>
</evidence>
<accession>A0A5N8WKP8</accession>
<dbReference type="EMBL" id="VMNX01000008">
    <property type="protein sequence ID" value="MPY48011.1"/>
    <property type="molecule type" value="Genomic_DNA"/>
</dbReference>
<reference evidence="1 2" key="1">
    <citation type="submission" date="2019-09" db="EMBL/GenBank/DDBJ databases">
        <authorList>
            <person name="Duangmal K."/>
            <person name="Teo W.F.A."/>
            <person name="Lipun K."/>
        </authorList>
    </citation>
    <scope>NUCLEOTIDE SEQUENCE [LARGE SCALE GENOMIC DNA]</scope>
    <source>
        <strain evidence="1 2">K1PN6</strain>
    </source>
</reference>
<dbReference type="AlphaFoldDB" id="A0A5N8WKP8"/>
<evidence type="ECO:0000313" key="1">
    <source>
        <dbReference type="EMBL" id="MPY48011.1"/>
    </source>
</evidence>
<sequence length="92" mass="10237">MARRAAALIQSLRQSVGQGISLLPVRERAEGQSSGELPDTAQTFLGELLAAGFVLERLEEPQATEGARIIDPRRYEKTRRQPHFLAVRLSRP</sequence>
<dbReference type="RefSeq" id="WP_152859540.1">
    <property type="nucleotide sequence ID" value="NZ_VMNX01000008.1"/>
</dbReference>
<keyword evidence="2" id="KW-1185">Reference proteome</keyword>
<gene>
    <name evidence="1" type="ORF">FPZ41_05155</name>
</gene>